<dbReference type="InterPro" id="IPR042099">
    <property type="entry name" value="ANL_N_sf"/>
</dbReference>
<evidence type="ECO:0000259" key="6">
    <source>
        <dbReference type="Pfam" id="PF13193"/>
    </source>
</evidence>
<dbReference type="Pfam" id="PF00501">
    <property type="entry name" value="AMP-binding"/>
    <property type="match status" value="1"/>
</dbReference>
<keyword evidence="3" id="KW-0547">Nucleotide-binding</keyword>
<evidence type="ECO:0000313" key="8">
    <source>
        <dbReference type="Proteomes" id="UP000074119"/>
    </source>
</evidence>
<dbReference type="InterPro" id="IPR000873">
    <property type="entry name" value="AMP-dep_synth/lig_dom"/>
</dbReference>
<evidence type="ECO:0000256" key="2">
    <source>
        <dbReference type="ARBA" id="ARBA00022598"/>
    </source>
</evidence>
<dbReference type="PANTHER" id="PTHR43107">
    <property type="entry name" value="LONG-CHAIN FATTY ACID TRANSPORT PROTEIN"/>
    <property type="match status" value="1"/>
</dbReference>
<dbReference type="InterPro" id="IPR020845">
    <property type="entry name" value="AMP-binding_CS"/>
</dbReference>
<dbReference type="PROSITE" id="PS00455">
    <property type="entry name" value="AMP_BINDING"/>
    <property type="match status" value="1"/>
</dbReference>
<dbReference type="EMBL" id="CP014544">
    <property type="protein sequence ID" value="AMO69357.1"/>
    <property type="molecule type" value="Genomic_DNA"/>
</dbReference>
<dbReference type="Gene3D" id="3.40.50.12780">
    <property type="entry name" value="N-terminal domain of ligase-like"/>
    <property type="match status" value="1"/>
</dbReference>
<accession>A0A127M7Z5</accession>
<evidence type="ECO:0000256" key="4">
    <source>
        <dbReference type="ARBA" id="ARBA00022840"/>
    </source>
</evidence>
<keyword evidence="4" id="KW-0067">ATP-binding</keyword>
<reference evidence="7 8" key="1">
    <citation type="submission" date="2015-12" db="EMBL/GenBank/DDBJ databases">
        <authorList>
            <person name="Shamseldin A."/>
            <person name="Moawad H."/>
            <person name="Abd El-Rahim W.M."/>
            <person name="Sadowsky M.J."/>
        </authorList>
    </citation>
    <scope>NUCLEOTIDE SEQUENCE [LARGE SCALE GENOMIC DNA]</scope>
    <source>
        <strain evidence="7 8">SM2</strain>
    </source>
</reference>
<dbReference type="STRING" id="1470434.AZF00_14050"/>
<dbReference type="GO" id="GO:0044539">
    <property type="term" value="P:long-chain fatty acid import into cell"/>
    <property type="evidence" value="ECO:0007669"/>
    <property type="project" value="TreeGrafter"/>
</dbReference>
<dbReference type="GO" id="GO:0004467">
    <property type="term" value="F:long-chain fatty acid-CoA ligase activity"/>
    <property type="evidence" value="ECO:0007669"/>
    <property type="project" value="TreeGrafter"/>
</dbReference>
<evidence type="ECO:0000256" key="3">
    <source>
        <dbReference type="ARBA" id="ARBA00022741"/>
    </source>
</evidence>
<dbReference type="PANTHER" id="PTHR43107:SF15">
    <property type="entry name" value="FATTY ACID TRANSPORT PROTEIN 3, ISOFORM A"/>
    <property type="match status" value="1"/>
</dbReference>
<comment type="similarity">
    <text evidence="1">Belongs to the ATP-dependent AMP-binding enzyme family.</text>
</comment>
<keyword evidence="2 7" id="KW-0436">Ligase</keyword>
<feature type="domain" description="AMP-binding enzyme C-terminal" evidence="6">
    <location>
        <begin position="434"/>
        <end position="512"/>
    </location>
</feature>
<feature type="domain" description="AMP-dependent synthetase/ligase" evidence="5">
    <location>
        <begin position="18"/>
        <end position="371"/>
    </location>
</feature>
<dbReference type="RefSeq" id="WP_008251380.1">
    <property type="nucleotide sequence ID" value="NZ_CP014544.1"/>
</dbReference>
<dbReference type="GO" id="GO:0005324">
    <property type="term" value="F:long-chain fatty acid transmembrane transporter activity"/>
    <property type="evidence" value="ECO:0007669"/>
    <property type="project" value="TreeGrafter"/>
</dbReference>
<dbReference type="GO" id="GO:0005524">
    <property type="term" value="F:ATP binding"/>
    <property type="evidence" value="ECO:0007669"/>
    <property type="project" value="UniProtKB-KW"/>
</dbReference>
<dbReference type="Proteomes" id="UP000074119">
    <property type="component" value="Chromosome"/>
</dbReference>
<gene>
    <name evidence="7" type="ORF">AZF00_14050</name>
</gene>
<dbReference type="AlphaFoldDB" id="A0A127M7Z5"/>
<dbReference type="KEGG" id="zal:AZF00_14050"/>
<dbReference type="Gene3D" id="3.30.300.30">
    <property type="match status" value="1"/>
</dbReference>
<evidence type="ECO:0000259" key="5">
    <source>
        <dbReference type="Pfam" id="PF00501"/>
    </source>
</evidence>
<dbReference type="InterPro" id="IPR045851">
    <property type="entry name" value="AMP-bd_C_sf"/>
</dbReference>
<dbReference type="SUPFAM" id="SSF56801">
    <property type="entry name" value="Acetyl-CoA synthetase-like"/>
    <property type="match status" value="1"/>
</dbReference>
<evidence type="ECO:0000256" key="1">
    <source>
        <dbReference type="ARBA" id="ARBA00006432"/>
    </source>
</evidence>
<dbReference type="Pfam" id="PF13193">
    <property type="entry name" value="AMP-binding_C"/>
    <property type="match status" value="1"/>
</dbReference>
<dbReference type="InterPro" id="IPR025110">
    <property type="entry name" value="AMP-bd_C"/>
</dbReference>
<dbReference type="GO" id="GO:0005886">
    <property type="term" value="C:plasma membrane"/>
    <property type="evidence" value="ECO:0007669"/>
    <property type="project" value="TreeGrafter"/>
</dbReference>
<organism evidence="7 8">
    <name type="scientific">Zhongshania aliphaticivorans</name>
    <dbReference type="NCBI Taxonomy" id="1470434"/>
    <lineage>
        <taxon>Bacteria</taxon>
        <taxon>Pseudomonadati</taxon>
        <taxon>Pseudomonadota</taxon>
        <taxon>Gammaproteobacteria</taxon>
        <taxon>Cellvibrionales</taxon>
        <taxon>Spongiibacteraceae</taxon>
        <taxon>Zhongshania</taxon>
    </lineage>
</organism>
<sequence length="534" mass="59397">MKDLRILSNLIEDKKNSHPNLDVLTFVNVLPSGDFEHEIRTYKMLWEQGQRVFAGLKNEGMAPGDSFAMVMQNHPEFVDCMVGSALAATVFVPIDPRTNGERLEYMLSWADCKGVICADYCLNNVLAACKNLPQIRWVWVVQSGELIKLAAEDTRLKKWAEIANAPFTEAEGRVHSADETMQMLYTSGTTGDPKAIRAPYTRYDAVSSIGPMIGLTENDRPYTGLSFTHANAQLISLGNILKMGLRGVISRKFTKSRLWDICRAYNCTTFNLLGGMTTAIYSEPVRANDAKNPVRFILSAGMPAAIWTDFSKRFDVELFEFYGAAEGGMMFNPPGVGPIGSIGKPPASLTARIIDEQGKPCPAGVRGEIVFEAVTGEPLRVEYYKNPEASDKKTHGGVLYMGDIGHQDEEGWYYFDSRKGDEIRRNGEFVDVAKIEKIIAEFDDVEDVFVYGIPSLNGAPGEKDVIAAVVPVEAKLFDPDVLVKHCREVLGRNDLPSYIQVMSEIPKTASEKPQARFCYEYFLEQKNHVYDVAS</sequence>
<proteinExistence type="inferred from homology"/>
<evidence type="ECO:0000313" key="7">
    <source>
        <dbReference type="EMBL" id="AMO69357.1"/>
    </source>
</evidence>
<protein>
    <submittedName>
        <fullName evidence="7">ATP-dependent acyl-CoA ligase</fullName>
    </submittedName>
</protein>
<name>A0A127M7Z5_9GAMM</name>